<keyword evidence="5" id="KW-1185">Reference proteome</keyword>
<evidence type="ECO:0000256" key="1">
    <source>
        <dbReference type="ARBA" id="ARBA00023125"/>
    </source>
</evidence>
<feature type="domain" description="HTH tetR-type" evidence="3">
    <location>
        <begin position="13"/>
        <end position="73"/>
    </location>
</feature>
<dbReference type="InterPro" id="IPR050624">
    <property type="entry name" value="HTH-type_Tx_Regulator"/>
</dbReference>
<dbReference type="RefSeq" id="WP_161840067.1">
    <property type="nucleotide sequence ID" value="NZ_CP048000.1"/>
</dbReference>
<dbReference type="KEGG" id="anr:Ana3638_22750"/>
<dbReference type="GO" id="GO:0003677">
    <property type="term" value="F:DNA binding"/>
    <property type="evidence" value="ECO:0007669"/>
    <property type="project" value="UniProtKB-UniRule"/>
</dbReference>
<dbReference type="PANTHER" id="PTHR43479:SF11">
    <property type="entry name" value="ACREF_ENVCD OPERON REPRESSOR-RELATED"/>
    <property type="match status" value="1"/>
</dbReference>
<gene>
    <name evidence="4" type="ORF">Ana3638_22750</name>
</gene>
<dbReference type="Proteomes" id="UP000464314">
    <property type="component" value="Chromosome"/>
</dbReference>
<name>A0A6P1TUY5_9FIRM</name>
<protein>
    <submittedName>
        <fullName evidence="4">TetR family transcriptional regulator</fullName>
    </submittedName>
</protein>
<dbReference type="Gene3D" id="1.10.10.60">
    <property type="entry name" value="Homeodomain-like"/>
    <property type="match status" value="1"/>
</dbReference>
<evidence type="ECO:0000313" key="4">
    <source>
        <dbReference type="EMBL" id="QHQ63245.1"/>
    </source>
</evidence>
<dbReference type="InterPro" id="IPR009057">
    <property type="entry name" value="Homeodomain-like_sf"/>
</dbReference>
<dbReference type="Gene3D" id="1.10.357.10">
    <property type="entry name" value="Tetracycline Repressor, domain 2"/>
    <property type="match status" value="1"/>
</dbReference>
<keyword evidence="1 2" id="KW-0238">DNA-binding</keyword>
<dbReference type="SUPFAM" id="SSF46689">
    <property type="entry name" value="Homeodomain-like"/>
    <property type="match status" value="1"/>
</dbReference>
<dbReference type="InterPro" id="IPR036271">
    <property type="entry name" value="Tet_transcr_reg_TetR-rel_C_sf"/>
</dbReference>
<evidence type="ECO:0000256" key="2">
    <source>
        <dbReference type="PROSITE-ProRule" id="PRU00335"/>
    </source>
</evidence>
<dbReference type="PRINTS" id="PR00455">
    <property type="entry name" value="HTHTETR"/>
</dbReference>
<dbReference type="PROSITE" id="PS01081">
    <property type="entry name" value="HTH_TETR_1"/>
    <property type="match status" value="1"/>
</dbReference>
<dbReference type="InterPro" id="IPR001647">
    <property type="entry name" value="HTH_TetR"/>
</dbReference>
<dbReference type="AlphaFoldDB" id="A0A6P1TUY5"/>
<proteinExistence type="predicted"/>
<organism evidence="4 5">
    <name type="scientific">Anaerocolumna sedimenticola</name>
    <dbReference type="NCBI Taxonomy" id="2696063"/>
    <lineage>
        <taxon>Bacteria</taxon>
        <taxon>Bacillati</taxon>
        <taxon>Bacillota</taxon>
        <taxon>Clostridia</taxon>
        <taxon>Lachnospirales</taxon>
        <taxon>Lachnospiraceae</taxon>
        <taxon>Anaerocolumna</taxon>
    </lineage>
</organism>
<evidence type="ECO:0000313" key="5">
    <source>
        <dbReference type="Proteomes" id="UP000464314"/>
    </source>
</evidence>
<dbReference type="PROSITE" id="PS50977">
    <property type="entry name" value="HTH_TETR_2"/>
    <property type="match status" value="1"/>
</dbReference>
<dbReference type="Pfam" id="PF00440">
    <property type="entry name" value="TetR_N"/>
    <property type="match status" value="1"/>
</dbReference>
<dbReference type="PANTHER" id="PTHR43479">
    <property type="entry name" value="ACREF/ENVCD OPERON REPRESSOR-RELATED"/>
    <property type="match status" value="1"/>
</dbReference>
<feature type="DNA-binding region" description="H-T-H motif" evidence="2">
    <location>
        <begin position="36"/>
        <end position="55"/>
    </location>
</feature>
<dbReference type="EMBL" id="CP048000">
    <property type="protein sequence ID" value="QHQ63245.1"/>
    <property type="molecule type" value="Genomic_DNA"/>
</dbReference>
<evidence type="ECO:0000259" key="3">
    <source>
        <dbReference type="PROSITE" id="PS50977"/>
    </source>
</evidence>
<dbReference type="InterPro" id="IPR023772">
    <property type="entry name" value="DNA-bd_HTH_TetR-type_CS"/>
</dbReference>
<accession>A0A6P1TUY5</accession>
<sequence>MIIIYQIFYSLDREKQERIINAALKEFAQNGYEKASTNVIIKEAEIAKGSLFKYFNSKKELYLFLFDYVNGVINKIYDEIDWNETDLFERMKQIGLIKLRIYKQYPKAFDFLKSVPNENSPEVKSKIDAIKKELIENGLGMGYKNINLSKFRDDMDTKKIMNIITWTIMSFSEQQIKKVSSFENVDIELFYEWDEYFDILKRCFYKKEEQ</sequence>
<reference evidence="4 5" key="1">
    <citation type="submission" date="2020-01" db="EMBL/GenBank/DDBJ databases">
        <title>Genome analysis of Anaerocolumna sp. CBA3638.</title>
        <authorList>
            <person name="Kim J."/>
            <person name="Roh S.W."/>
        </authorList>
    </citation>
    <scope>NUCLEOTIDE SEQUENCE [LARGE SCALE GENOMIC DNA]</scope>
    <source>
        <strain evidence="4 5">CBA3638</strain>
    </source>
</reference>
<dbReference type="SUPFAM" id="SSF48498">
    <property type="entry name" value="Tetracyclin repressor-like, C-terminal domain"/>
    <property type="match status" value="1"/>
</dbReference>